<reference evidence="3 4" key="3">
    <citation type="journal article" date="2010" name="BMC Genomics">
        <title>Transcriptome sequencing and comparative analysis of cucumber flowers with different sex types.</title>
        <authorList>
            <person name="Guo S."/>
            <person name="Zheng Y."/>
            <person name="Joung J.G."/>
            <person name="Liu S."/>
            <person name="Zhang Z."/>
            <person name="Crasta O.R."/>
            <person name="Sobral B.W."/>
            <person name="Xu Y."/>
            <person name="Huang S."/>
            <person name="Fei Z."/>
        </authorList>
    </citation>
    <scope>NUCLEOTIDE SEQUENCE [LARGE SCALE GENOMIC DNA]</scope>
    <source>
        <strain evidence="4">cv. 9930</strain>
    </source>
</reference>
<reference evidence="3 4" key="1">
    <citation type="journal article" date="2009" name="Nat. Genet.">
        <title>The genome of the cucumber, Cucumis sativus L.</title>
        <authorList>
            <person name="Huang S."/>
            <person name="Li R."/>
            <person name="Zhang Z."/>
            <person name="Li L."/>
            <person name="Gu X."/>
            <person name="Fan W."/>
            <person name="Lucas W.J."/>
            <person name="Wang X."/>
            <person name="Xie B."/>
            <person name="Ni P."/>
            <person name="Ren Y."/>
            <person name="Zhu H."/>
            <person name="Li J."/>
            <person name="Lin K."/>
            <person name="Jin W."/>
            <person name="Fei Z."/>
            <person name="Li G."/>
            <person name="Staub J."/>
            <person name="Kilian A."/>
            <person name="van der Vossen E.A."/>
            <person name="Wu Y."/>
            <person name="Guo J."/>
            <person name="He J."/>
            <person name="Jia Z."/>
            <person name="Ren Y."/>
            <person name="Tian G."/>
            <person name="Lu Y."/>
            <person name="Ruan J."/>
            <person name="Qian W."/>
            <person name="Wang M."/>
            <person name="Huang Q."/>
            <person name="Li B."/>
            <person name="Xuan Z."/>
            <person name="Cao J."/>
            <person name="Asan"/>
            <person name="Wu Z."/>
            <person name="Zhang J."/>
            <person name="Cai Q."/>
            <person name="Bai Y."/>
            <person name="Zhao B."/>
            <person name="Han Y."/>
            <person name="Li Y."/>
            <person name="Li X."/>
            <person name="Wang S."/>
            <person name="Shi Q."/>
            <person name="Liu S."/>
            <person name="Cho W.K."/>
            <person name="Kim J.Y."/>
            <person name="Xu Y."/>
            <person name="Heller-Uszynska K."/>
            <person name="Miao H."/>
            <person name="Cheng Z."/>
            <person name="Zhang S."/>
            <person name="Wu J."/>
            <person name="Yang Y."/>
            <person name="Kang H."/>
            <person name="Li M."/>
            <person name="Liang H."/>
            <person name="Ren X."/>
            <person name="Shi Z."/>
            <person name="Wen M."/>
            <person name="Jian M."/>
            <person name="Yang H."/>
            <person name="Zhang G."/>
            <person name="Yang Z."/>
            <person name="Chen R."/>
            <person name="Liu S."/>
            <person name="Li J."/>
            <person name="Ma L."/>
            <person name="Liu H."/>
            <person name="Zhou Y."/>
            <person name="Zhao J."/>
            <person name="Fang X."/>
            <person name="Li G."/>
            <person name="Fang L."/>
            <person name="Li Y."/>
            <person name="Liu D."/>
            <person name="Zheng H."/>
            <person name="Zhang Y."/>
            <person name="Qin N."/>
            <person name="Li Z."/>
            <person name="Yang G."/>
            <person name="Yang S."/>
            <person name="Bolund L."/>
            <person name="Kristiansen K."/>
            <person name="Zheng H."/>
            <person name="Li S."/>
            <person name="Zhang X."/>
            <person name="Yang H."/>
            <person name="Wang J."/>
            <person name="Sun R."/>
            <person name="Zhang B."/>
            <person name="Jiang S."/>
            <person name="Wang J."/>
            <person name="Du Y."/>
            <person name="Li S."/>
        </authorList>
    </citation>
    <scope>NUCLEOTIDE SEQUENCE [LARGE SCALE GENOMIC DNA]</scope>
    <source>
        <strain evidence="4">cv. 9930</strain>
    </source>
</reference>
<keyword evidence="4" id="KW-1185">Reference proteome</keyword>
<evidence type="ECO:0000313" key="3">
    <source>
        <dbReference type="EMBL" id="KGN43701.1"/>
    </source>
</evidence>
<dbReference type="Pfam" id="PF00226">
    <property type="entry name" value="DnaJ"/>
    <property type="match status" value="1"/>
</dbReference>
<protein>
    <recommendedName>
        <fullName evidence="2">J domain-containing protein</fullName>
    </recommendedName>
</protein>
<evidence type="ECO:0000259" key="2">
    <source>
        <dbReference type="PROSITE" id="PS50076"/>
    </source>
</evidence>
<evidence type="ECO:0000256" key="1">
    <source>
        <dbReference type="SAM" id="MobiDB-lite"/>
    </source>
</evidence>
<evidence type="ECO:0000313" key="4">
    <source>
        <dbReference type="Proteomes" id="UP000029981"/>
    </source>
</evidence>
<feature type="domain" description="J" evidence="2">
    <location>
        <begin position="46"/>
        <end position="116"/>
    </location>
</feature>
<dbReference type="OMA" id="KEGSWAS"/>
<reference evidence="3 4" key="4">
    <citation type="journal article" date="2011" name="BMC Genomics">
        <title>RNA-Seq improves annotation of protein-coding genes in the cucumber genome.</title>
        <authorList>
            <person name="Li Z."/>
            <person name="Zhang Z."/>
            <person name="Yan P."/>
            <person name="Huang S."/>
            <person name="Fei Z."/>
            <person name="Lin K."/>
        </authorList>
    </citation>
    <scope>NUCLEOTIDE SEQUENCE [LARGE SCALE GENOMIC DNA]</scope>
    <source>
        <strain evidence="4">cv. 9930</strain>
    </source>
</reference>
<dbReference type="SUPFAM" id="SSF46565">
    <property type="entry name" value="Chaperone J-domain"/>
    <property type="match status" value="1"/>
</dbReference>
<gene>
    <name evidence="3" type="ORF">Csa_7G061190</name>
</gene>
<dbReference type="KEGG" id="csv:101217336"/>
<dbReference type="PROSITE" id="PS50076">
    <property type="entry name" value="DNAJ_2"/>
    <property type="match status" value="1"/>
</dbReference>
<accession>A0A0A0K7A4</accession>
<sequence length="165" mass="18579">MFASPNSSSTSLSLSFLSKTTPPSHQAASRGRFCVSCKASATRERDYYKLLSVSGGCNASPEEIKKAYRAMALRYHPDLVCDPLLKEQSTRMFVQLNAAYKTLSDPVLRRQYDDSLNMGFNTKGFRGDSAVWERQILELKRRSSQRKDRSAPASWAARMQAHSRC</sequence>
<dbReference type="PRINTS" id="PR00625">
    <property type="entry name" value="JDOMAIN"/>
</dbReference>
<dbReference type="PANTHER" id="PTHR45090">
    <property type="entry name" value="CHAPERONE PROTEIN DNAJ 20 CHLOROPLASTIC"/>
    <property type="match status" value="1"/>
</dbReference>
<dbReference type="Gene3D" id="1.10.287.110">
    <property type="entry name" value="DnaJ domain"/>
    <property type="match status" value="1"/>
</dbReference>
<dbReference type="AlphaFoldDB" id="A0A0A0K7A4"/>
<dbReference type="eggNOG" id="KOG0712">
    <property type="taxonomic scope" value="Eukaryota"/>
</dbReference>
<dbReference type="STRING" id="3659.A0A0A0K7A4"/>
<proteinExistence type="predicted"/>
<organism evidence="3 4">
    <name type="scientific">Cucumis sativus</name>
    <name type="common">Cucumber</name>
    <dbReference type="NCBI Taxonomy" id="3659"/>
    <lineage>
        <taxon>Eukaryota</taxon>
        <taxon>Viridiplantae</taxon>
        <taxon>Streptophyta</taxon>
        <taxon>Embryophyta</taxon>
        <taxon>Tracheophyta</taxon>
        <taxon>Spermatophyta</taxon>
        <taxon>Magnoliopsida</taxon>
        <taxon>eudicotyledons</taxon>
        <taxon>Gunneridae</taxon>
        <taxon>Pentapetalae</taxon>
        <taxon>rosids</taxon>
        <taxon>fabids</taxon>
        <taxon>Cucurbitales</taxon>
        <taxon>Cucurbitaceae</taxon>
        <taxon>Benincaseae</taxon>
        <taxon>Cucumis</taxon>
    </lineage>
</organism>
<dbReference type="InterPro" id="IPR001623">
    <property type="entry name" value="DnaJ_domain"/>
</dbReference>
<dbReference type="InterPro" id="IPR053232">
    <property type="entry name" value="DnaJ_C/III_chloroplastic"/>
</dbReference>
<reference evidence="3 4" key="2">
    <citation type="journal article" date="2009" name="PLoS ONE">
        <title>An integrated genetic and cytogenetic map of the cucumber genome.</title>
        <authorList>
            <person name="Ren Y."/>
            <person name="Zhang Z."/>
            <person name="Liu J."/>
            <person name="Staub J.E."/>
            <person name="Han Y."/>
            <person name="Cheng Z."/>
            <person name="Li X."/>
            <person name="Lu J."/>
            <person name="Miao H."/>
            <person name="Kang H."/>
            <person name="Xie B."/>
            <person name="Gu X."/>
            <person name="Wang X."/>
            <person name="Du Y."/>
            <person name="Jin W."/>
            <person name="Huang S."/>
        </authorList>
    </citation>
    <scope>NUCLEOTIDE SEQUENCE [LARGE SCALE GENOMIC DNA]</scope>
    <source>
        <strain evidence="4">cv. 9930</strain>
    </source>
</reference>
<feature type="region of interest" description="Disordered" evidence="1">
    <location>
        <begin position="143"/>
        <end position="165"/>
    </location>
</feature>
<dbReference type="Gramene" id="KGN43701">
    <property type="protein sequence ID" value="KGN43701"/>
    <property type="gene ID" value="Csa_7G061190"/>
</dbReference>
<dbReference type="OrthoDB" id="10250354at2759"/>
<dbReference type="SMART" id="SM00271">
    <property type="entry name" value="DnaJ"/>
    <property type="match status" value="1"/>
</dbReference>
<dbReference type="CDD" id="cd06257">
    <property type="entry name" value="DnaJ"/>
    <property type="match status" value="1"/>
</dbReference>
<dbReference type="PANTHER" id="PTHR45090:SF8">
    <property type="entry name" value="J DOMAIN-CONTAINING PROTEIN"/>
    <property type="match status" value="1"/>
</dbReference>
<name>A0A0A0K7A4_CUCSA</name>
<dbReference type="GO" id="GO:0009507">
    <property type="term" value="C:chloroplast"/>
    <property type="evidence" value="ECO:0000318"/>
    <property type="project" value="GO_Central"/>
</dbReference>
<dbReference type="InterPro" id="IPR036869">
    <property type="entry name" value="J_dom_sf"/>
</dbReference>
<dbReference type="EMBL" id="CM002928">
    <property type="protein sequence ID" value="KGN43701.1"/>
    <property type="molecule type" value="Genomic_DNA"/>
</dbReference>
<dbReference type="Proteomes" id="UP000029981">
    <property type="component" value="Chromosome 7"/>
</dbReference>